<feature type="compositionally biased region" description="Basic and acidic residues" evidence="1">
    <location>
        <begin position="148"/>
        <end position="158"/>
    </location>
</feature>
<accession>A0ABR4AJ32</accession>
<feature type="region of interest" description="Disordered" evidence="1">
    <location>
        <begin position="1"/>
        <end position="158"/>
    </location>
</feature>
<proteinExistence type="predicted"/>
<feature type="compositionally biased region" description="Basic and acidic residues" evidence="1">
    <location>
        <begin position="1"/>
        <end position="17"/>
    </location>
</feature>
<keyword evidence="3" id="KW-1185">Reference proteome</keyword>
<dbReference type="Proteomes" id="UP001590950">
    <property type="component" value="Unassembled WGS sequence"/>
</dbReference>
<organism evidence="2 3">
    <name type="scientific">Stereocaulon virgatum</name>
    <dbReference type="NCBI Taxonomy" id="373712"/>
    <lineage>
        <taxon>Eukaryota</taxon>
        <taxon>Fungi</taxon>
        <taxon>Dikarya</taxon>
        <taxon>Ascomycota</taxon>
        <taxon>Pezizomycotina</taxon>
        <taxon>Lecanoromycetes</taxon>
        <taxon>OSLEUM clade</taxon>
        <taxon>Lecanoromycetidae</taxon>
        <taxon>Lecanorales</taxon>
        <taxon>Lecanorineae</taxon>
        <taxon>Stereocaulaceae</taxon>
        <taxon>Stereocaulon</taxon>
    </lineage>
</organism>
<dbReference type="EMBL" id="JBEFKJ010000011">
    <property type="protein sequence ID" value="KAL2043433.1"/>
    <property type="molecule type" value="Genomic_DNA"/>
</dbReference>
<gene>
    <name evidence="2" type="ORF">N7G274_003739</name>
</gene>
<protein>
    <submittedName>
        <fullName evidence="2">Uncharacterized protein</fullName>
    </submittedName>
</protein>
<name>A0ABR4AJ32_9LECA</name>
<feature type="compositionally biased region" description="Basic residues" evidence="1">
    <location>
        <begin position="58"/>
        <end position="70"/>
    </location>
</feature>
<reference evidence="2 3" key="1">
    <citation type="submission" date="2024-09" db="EMBL/GenBank/DDBJ databases">
        <title>Rethinking Asexuality: The Enigmatic Case of Functional Sexual Genes in Lepraria (Stereocaulaceae).</title>
        <authorList>
            <person name="Doellman M."/>
            <person name="Sun Y."/>
            <person name="Barcenas-Pena A."/>
            <person name="Lumbsch H.T."/>
            <person name="Grewe F."/>
        </authorList>
    </citation>
    <scope>NUCLEOTIDE SEQUENCE [LARGE SCALE GENOMIC DNA]</scope>
    <source>
        <strain evidence="2 3">Mercado 3170</strain>
    </source>
</reference>
<evidence type="ECO:0000313" key="2">
    <source>
        <dbReference type="EMBL" id="KAL2043433.1"/>
    </source>
</evidence>
<comment type="caution">
    <text evidence="2">The sequence shown here is derived from an EMBL/GenBank/DDBJ whole genome shotgun (WGS) entry which is preliminary data.</text>
</comment>
<sequence length="158" mass="18505">MQRRKENQYNTPREHLVPRKTTQVELDGQGFQLVKGRHRLHEQQAPQPSPPEQDTRGRSGRRQSPVKRKVTRLESPKHTQSTRPQLDLDSTPRLQAAPEDRRRHSPRQPHPNLQRKTLQELDPNIRIASAKKVRLTPEREDDENIMETAKDPTDKDDE</sequence>
<evidence type="ECO:0000313" key="3">
    <source>
        <dbReference type="Proteomes" id="UP001590950"/>
    </source>
</evidence>
<evidence type="ECO:0000256" key="1">
    <source>
        <dbReference type="SAM" id="MobiDB-lite"/>
    </source>
</evidence>